<dbReference type="GO" id="GO:0016041">
    <property type="term" value="F:glutamate synthase (ferredoxin) activity"/>
    <property type="evidence" value="ECO:0007669"/>
    <property type="project" value="UniProtKB-EC"/>
</dbReference>
<dbReference type="InterPro" id="IPR036485">
    <property type="entry name" value="Glu_synth_asu_C_sf"/>
</dbReference>
<accession>A0A380DKR2</accession>
<dbReference type="EMBL" id="UHAQ01000002">
    <property type="protein sequence ID" value="SUK31757.1"/>
    <property type="molecule type" value="Genomic_DNA"/>
</dbReference>
<dbReference type="EC" id="1.4.7.1" evidence="1"/>
<dbReference type="Proteomes" id="UP000254502">
    <property type="component" value="Unassembled WGS sequence"/>
</dbReference>
<keyword evidence="1" id="KW-0560">Oxidoreductase</keyword>
<dbReference type="InterPro" id="IPR013785">
    <property type="entry name" value="Aldolase_TIM"/>
</dbReference>
<organism evidence="1 2">
    <name type="scientific">Staphylococcus aureus</name>
    <dbReference type="NCBI Taxonomy" id="1280"/>
    <lineage>
        <taxon>Bacteria</taxon>
        <taxon>Bacillati</taxon>
        <taxon>Bacillota</taxon>
        <taxon>Bacilli</taxon>
        <taxon>Bacillales</taxon>
        <taxon>Staphylococcaceae</taxon>
        <taxon>Staphylococcus</taxon>
    </lineage>
</organism>
<sequence length="145" mass="16364">MHFIAQELREILASLGLKRVEDLVGRTDLLQRSSTLKANSKAASIDVEKLLCPFDGPNTKEIQQNHNLEHGFDLTNLYEITKPYIAEGRRYTGSFTVNNEQRDVGVITGSEISKQYGEAGLPENTINVIRMVMLVKVLQHMHRKA</sequence>
<dbReference type="GO" id="GO:0004355">
    <property type="term" value="F:glutamate synthase (NADPH) activity"/>
    <property type="evidence" value="ECO:0007669"/>
    <property type="project" value="UniProtKB-EC"/>
</dbReference>
<evidence type="ECO:0000313" key="2">
    <source>
        <dbReference type="Proteomes" id="UP000254502"/>
    </source>
</evidence>
<name>A0A380DKR2_STAAU</name>
<protein>
    <submittedName>
        <fullName evidence="1">Glutamate synthase [NADPH] large subunit</fullName>
        <ecNumber evidence="1">1.4.1.13</ecNumber>
        <ecNumber evidence="1">1.4.7.1</ecNumber>
    </submittedName>
</protein>
<dbReference type="InterPro" id="IPR051394">
    <property type="entry name" value="Glutamate_Synthase"/>
</dbReference>
<reference evidence="1 2" key="1">
    <citation type="submission" date="2018-06" db="EMBL/GenBank/DDBJ databases">
        <authorList>
            <consortium name="Pathogen Informatics"/>
            <person name="Doyle S."/>
        </authorList>
    </citation>
    <scope>NUCLEOTIDE SEQUENCE [LARGE SCALE GENOMIC DNA]</scope>
    <source>
        <strain evidence="1 2">NCTC5664</strain>
    </source>
</reference>
<evidence type="ECO:0000313" key="1">
    <source>
        <dbReference type="EMBL" id="SUK31757.1"/>
    </source>
</evidence>
<gene>
    <name evidence="1" type="primary">gltB_2</name>
    <name evidence="1" type="ORF">NCTC5664_00229</name>
</gene>
<dbReference type="SUPFAM" id="SSF51395">
    <property type="entry name" value="FMN-linked oxidoreductases"/>
    <property type="match status" value="1"/>
</dbReference>
<dbReference type="Gene3D" id="3.20.20.70">
    <property type="entry name" value="Aldolase class I"/>
    <property type="match status" value="1"/>
</dbReference>
<dbReference type="EC" id="1.4.1.13" evidence="1"/>
<proteinExistence type="predicted"/>
<dbReference type="SUPFAM" id="SSF69336">
    <property type="entry name" value="Alpha subunit of glutamate synthase, C-terminal domain"/>
    <property type="match status" value="1"/>
</dbReference>
<dbReference type="AlphaFoldDB" id="A0A380DKR2"/>
<dbReference type="PANTHER" id="PTHR43100">
    <property type="entry name" value="GLUTAMATE SYNTHASE [NADPH] SMALL CHAIN"/>
    <property type="match status" value="1"/>
</dbReference>